<name>A0A5J9W442_9POAL</name>
<keyword evidence="3" id="KW-1185">Reference proteome</keyword>
<comment type="caution">
    <text evidence="2">The sequence shown here is derived from an EMBL/GenBank/DDBJ whole genome shotgun (WGS) entry which is preliminary data.</text>
</comment>
<dbReference type="Proteomes" id="UP000324897">
    <property type="component" value="Unassembled WGS sequence"/>
</dbReference>
<feature type="non-terminal residue" evidence="2">
    <location>
        <position position="1"/>
    </location>
</feature>
<organism evidence="2 3">
    <name type="scientific">Eragrostis curvula</name>
    <name type="common">weeping love grass</name>
    <dbReference type="NCBI Taxonomy" id="38414"/>
    <lineage>
        <taxon>Eukaryota</taxon>
        <taxon>Viridiplantae</taxon>
        <taxon>Streptophyta</taxon>
        <taxon>Embryophyta</taxon>
        <taxon>Tracheophyta</taxon>
        <taxon>Spermatophyta</taxon>
        <taxon>Magnoliopsida</taxon>
        <taxon>Liliopsida</taxon>
        <taxon>Poales</taxon>
        <taxon>Poaceae</taxon>
        <taxon>PACMAD clade</taxon>
        <taxon>Chloridoideae</taxon>
        <taxon>Eragrostideae</taxon>
        <taxon>Eragrostidinae</taxon>
        <taxon>Eragrostis</taxon>
    </lineage>
</organism>
<accession>A0A5J9W442</accession>
<evidence type="ECO:0000313" key="2">
    <source>
        <dbReference type="EMBL" id="TVU42888.1"/>
    </source>
</evidence>
<gene>
    <name evidence="2" type="ORF">EJB05_09312</name>
</gene>
<protein>
    <submittedName>
        <fullName evidence="2">Uncharacterized protein</fullName>
    </submittedName>
</protein>
<evidence type="ECO:0000256" key="1">
    <source>
        <dbReference type="SAM" id="MobiDB-lite"/>
    </source>
</evidence>
<dbReference type="AlphaFoldDB" id="A0A5J9W442"/>
<dbReference type="EMBL" id="RWGY01000005">
    <property type="protein sequence ID" value="TVU42888.1"/>
    <property type="molecule type" value="Genomic_DNA"/>
</dbReference>
<proteinExistence type="predicted"/>
<feature type="region of interest" description="Disordered" evidence="1">
    <location>
        <begin position="134"/>
        <end position="171"/>
    </location>
</feature>
<feature type="compositionally biased region" description="Acidic residues" evidence="1">
    <location>
        <begin position="159"/>
        <end position="171"/>
    </location>
</feature>
<reference evidence="2 3" key="1">
    <citation type="journal article" date="2019" name="Sci. Rep.">
        <title>A high-quality genome of Eragrostis curvula grass provides insights into Poaceae evolution and supports new strategies to enhance forage quality.</title>
        <authorList>
            <person name="Carballo J."/>
            <person name="Santos B.A.C.M."/>
            <person name="Zappacosta D."/>
            <person name="Garbus I."/>
            <person name="Selva J.P."/>
            <person name="Gallo C.A."/>
            <person name="Diaz A."/>
            <person name="Albertini E."/>
            <person name="Caccamo M."/>
            <person name="Echenique V."/>
        </authorList>
    </citation>
    <scope>NUCLEOTIDE SEQUENCE [LARGE SCALE GENOMIC DNA]</scope>
    <source>
        <strain evidence="3">cv. Victoria</strain>
        <tissue evidence="2">Leaf</tissue>
    </source>
</reference>
<evidence type="ECO:0000313" key="3">
    <source>
        <dbReference type="Proteomes" id="UP000324897"/>
    </source>
</evidence>
<dbReference type="Gramene" id="TVU42888">
    <property type="protein sequence ID" value="TVU42888"/>
    <property type="gene ID" value="EJB05_09312"/>
</dbReference>
<sequence>MIGLSLVFANVVSKLKCRSGHLTRRPSCPRQRDDEPRPRFASASPSAFQQQAYAGVDPAAAAAPSTAHGHQYQLQAPNGVVAGHRCDRPPLCPAASTAPRVDDEVVPYPCRDCSTAAISVHARHKIVFIVSTEQRGDSGIQENQNYDNDPSQKKKNYDNDDNEALDTELKL</sequence>
<feature type="region of interest" description="Disordered" evidence="1">
    <location>
        <begin position="21"/>
        <end position="47"/>
    </location>
</feature>
<feature type="compositionally biased region" description="Polar residues" evidence="1">
    <location>
        <begin position="140"/>
        <end position="149"/>
    </location>
</feature>